<evidence type="ECO:0000313" key="2">
    <source>
        <dbReference type="Proteomes" id="UP000001656"/>
    </source>
</evidence>
<dbReference type="Proteomes" id="UP000001656">
    <property type="component" value="Chromosome"/>
</dbReference>
<dbReference type="AlphaFoldDB" id="D8GQA7"/>
<organism evidence="1 2">
    <name type="scientific">Clostridium ljungdahlii (strain ATCC 55383 / DSM 13528 / PETC)</name>
    <dbReference type="NCBI Taxonomy" id="748727"/>
    <lineage>
        <taxon>Bacteria</taxon>
        <taxon>Bacillati</taxon>
        <taxon>Bacillota</taxon>
        <taxon>Clostridia</taxon>
        <taxon>Eubacteriales</taxon>
        <taxon>Clostridiaceae</taxon>
        <taxon>Clostridium</taxon>
    </lineage>
</organism>
<reference evidence="1 2" key="1">
    <citation type="journal article" date="2010" name="Proc. Natl. Acad. Sci. U.S.A.">
        <title>Clostridium ljungdahlii represents a microbial production platform based on syngas.</title>
        <authorList>
            <person name="Kopke M."/>
            <person name="Held C."/>
            <person name="Hujer S."/>
            <person name="Liesegang H."/>
            <person name="Wiezer A."/>
            <person name="Wollherr A."/>
            <person name="Ehrenreich A."/>
            <person name="Liebl W."/>
            <person name="Gottschalk G."/>
            <person name="Durre P."/>
        </authorList>
    </citation>
    <scope>NUCLEOTIDE SEQUENCE [LARGE SCALE GENOMIC DNA]</scope>
    <source>
        <strain evidence="2">ATCC 55383 / DSM 13528 / PETC</strain>
    </source>
</reference>
<dbReference type="STRING" id="748727.CLJU_c09620"/>
<evidence type="ECO:0008006" key="3">
    <source>
        <dbReference type="Google" id="ProtNLM"/>
    </source>
</evidence>
<evidence type="ECO:0000313" key="1">
    <source>
        <dbReference type="EMBL" id="ADK14030.1"/>
    </source>
</evidence>
<sequence>MMEVDLKKAMENLRDVTCELIDKLQKDDYDALEGIIDKRQKLLNDLEKMHCTIEQYGSPVKQFEIIAFQNKLSKMMFEKKKDLREKIDDISKRKASTKGYYKHIGTNIFSKKI</sequence>
<dbReference type="HOGENOM" id="CLU_170918_0_1_9"/>
<accession>D8GQA7</accession>
<proteinExistence type="predicted"/>
<name>D8GQA7_CLOLD</name>
<protein>
    <recommendedName>
        <fullName evidence="3">Flagellar protein FliT</fullName>
    </recommendedName>
</protein>
<dbReference type="EMBL" id="CP001666">
    <property type="protein sequence ID" value="ADK14030.1"/>
    <property type="molecule type" value="Genomic_DNA"/>
</dbReference>
<dbReference type="KEGG" id="clj:CLJU_c09620"/>
<gene>
    <name evidence="1" type="ordered locus">CLJU_c09620</name>
</gene>